<protein>
    <recommendedName>
        <fullName evidence="6">Outer membrane protein beta-barrel domain-containing protein</fullName>
    </recommendedName>
</protein>
<evidence type="ECO:0000256" key="4">
    <source>
        <dbReference type="ARBA" id="ARBA00038306"/>
    </source>
</evidence>
<evidence type="ECO:0000313" key="8">
    <source>
        <dbReference type="Proteomes" id="UP000030988"/>
    </source>
</evidence>
<comment type="caution">
    <text evidence="7">The sequence shown here is derived from an EMBL/GenBank/DDBJ whole genome shotgun (WGS) entry which is preliminary data.</text>
</comment>
<dbReference type="GO" id="GO:0016020">
    <property type="term" value="C:membrane"/>
    <property type="evidence" value="ECO:0007669"/>
    <property type="project" value="UniProtKB-SubCell"/>
</dbReference>
<dbReference type="Gene3D" id="2.40.160.20">
    <property type="match status" value="1"/>
</dbReference>
<evidence type="ECO:0000256" key="1">
    <source>
        <dbReference type="ARBA" id="ARBA00004370"/>
    </source>
</evidence>
<feature type="signal peptide" evidence="5">
    <location>
        <begin position="1"/>
        <end position="17"/>
    </location>
</feature>
<accession>A0A0B2C3U4</accession>
<dbReference type="SUPFAM" id="SSF56925">
    <property type="entry name" value="OMPA-like"/>
    <property type="match status" value="1"/>
</dbReference>
<keyword evidence="3" id="KW-0472">Membrane</keyword>
<feature type="domain" description="Outer membrane protein beta-barrel" evidence="6">
    <location>
        <begin position="8"/>
        <end position="271"/>
    </location>
</feature>
<comment type="subcellular location">
    <subcellularLocation>
        <location evidence="1">Membrane</location>
    </subcellularLocation>
</comment>
<dbReference type="InterPro" id="IPR051692">
    <property type="entry name" value="OMP-like"/>
</dbReference>
<name>A0A0B2C3U4_9SPHN</name>
<evidence type="ECO:0000256" key="3">
    <source>
        <dbReference type="ARBA" id="ARBA00023136"/>
    </source>
</evidence>
<evidence type="ECO:0000256" key="5">
    <source>
        <dbReference type="SAM" id="SignalP"/>
    </source>
</evidence>
<dbReference type="STRING" id="1572751.PK98_06985"/>
<dbReference type="AlphaFoldDB" id="A0A0B2C3U4"/>
<dbReference type="Pfam" id="PF13505">
    <property type="entry name" value="OMP_b-brl"/>
    <property type="match status" value="1"/>
</dbReference>
<dbReference type="Proteomes" id="UP000030988">
    <property type="component" value="Unassembled WGS sequence"/>
</dbReference>
<evidence type="ECO:0000259" key="6">
    <source>
        <dbReference type="Pfam" id="PF13505"/>
    </source>
</evidence>
<keyword evidence="8" id="KW-1185">Reference proteome</keyword>
<dbReference type="EMBL" id="JTDN01000001">
    <property type="protein sequence ID" value="KHL26825.1"/>
    <property type="molecule type" value="Genomic_DNA"/>
</dbReference>
<organism evidence="7 8">
    <name type="scientific">Croceibacterium mercuriale</name>
    <dbReference type="NCBI Taxonomy" id="1572751"/>
    <lineage>
        <taxon>Bacteria</taxon>
        <taxon>Pseudomonadati</taxon>
        <taxon>Pseudomonadota</taxon>
        <taxon>Alphaproteobacteria</taxon>
        <taxon>Sphingomonadales</taxon>
        <taxon>Erythrobacteraceae</taxon>
        <taxon>Croceibacterium</taxon>
    </lineage>
</organism>
<dbReference type="PANTHER" id="PTHR34001">
    <property type="entry name" value="BLL7405 PROTEIN"/>
    <property type="match status" value="1"/>
</dbReference>
<dbReference type="PANTHER" id="PTHR34001:SF3">
    <property type="entry name" value="BLL7405 PROTEIN"/>
    <property type="match status" value="1"/>
</dbReference>
<comment type="similarity">
    <text evidence="4">Belongs to the Omp25/RopB family.</text>
</comment>
<keyword evidence="2 5" id="KW-0732">Signal</keyword>
<dbReference type="InterPro" id="IPR027385">
    <property type="entry name" value="Beta-barrel_OMP"/>
</dbReference>
<evidence type="ECO:0000313" key="7">
    <source>
        <dbReference type="EMBL" id="KHL26825.1"/>
    </source>
</evidence>
<sequence>MSALVIGTAVIAAPAMAQSTTTTWDGPYVGVHGGYTFNESDRGETLVFDTNGDGNRDVVRTAAGVNAFGPGFCDGRANTGAASGGCEGDQDSITGGVKIGYDRQMGPVVFGVVADYTHGKLRNYVTGFSTTPASYTFTRTVRNQASLRARAGITSGDGLLYATGGLAYGRIQNRFTTSNTANAFNFDGDDDHAFGYVAGGGYEHKLTDAISVGLEYQYRNLKADDFDVNVARGSAAANNPFLIGGAGSTDMERLNGRFKTHGVNANVNFRF</sequence>
<gene>
    <name evidence="7" type="ORF">PK98_06985</name>
</gene>
<proteinExistence type="inferred from homology"/>
<dbReference type="InterPro" id="IPR011250">
    <property type="entry name" value="OMP/PagP_B-barrel"/>
</dbReference>
<feature type="chain" id="PRO_5002088424" description="Outer membrane protein beta-barrel domain-containing protein" evidence="5">
    <location>
        <begin position="18"/>
        <end position="271"/>
    </location>
</feature>
<reference evidence="7 8" key="1">
    <citation type="submission" date="2014-11" db="EMBL/GenBank/DDBJ databases">
        <title>Draft genome sequence of Kirrobacter mercurialis.</title>
        <authorList>
            <person name="Coil D.A."/>
            <person name="Eisen J.A."/>
        </authorList>
    </citation>
    <scope>NUCLEOTIDE SEQUENCE [LARGE SCALE GENOMIC DNA]</scope>
    <source>
        <strain evidence="7 8">Coronado</strain>
    </source>
</reference>
<evidence type="ECO:0000256" key="2">
    <source>
        <dbReference type="ARBA" id="ARBA00022729"/>
    </source>
</evidence>